<reference evidence="1 2" key="1">
    <citation type="submission" date="2024-05" db="EMBL/GenBank/DDBJ databases">
        <authorList>
            <person name="Venkateswaran K."/>
        </authorList>
    </citation>
    <scope>NUCLEOTIDE SEQUENCE [LARGE SCALE GENOMIC DNA]</scope>
    <source>
        <strain evidence="1 2">179-C4-2-HS</strain>
    </source>
</reference>
<protein>
    <submittedName>
        <fullName evidence="1">DUF2642 domain-containing protein</fullName>
    </submittedName>
</protein>
<accession>A0ABV4Z2E3</accession>
<organism evidence="1 2">
    <name type="scientific">Neobacillus driksii</name>
    <dbReference type="NCBI Taxonomy" id="3035913"/>
    <lineage>
        <taxon>Bacteria</taxon>
        <taxon>Bacillati</taxon>
        <taxon>Bacillota</taxon>
        <taxon>Bacilli</taxon>
        <taxon>Bacillales</taxon>
        <taxon>Bacillaceae</taxon>
        <taxon>Neobacillus</taxon>
    </lineage>
</organism>
<gene>
    <name evidence="1" type="ORF">P5G62_028225</name>
</gene>
<sequence>MMVFKELLGKNIEIEISGGNFYSGILVDSGLDILVLYVGRSDRFFYIPTVHIQRVKEAKVDQNSVVYEPPLEKPLESESQTISFRGILTNAKGRFVEVYVTGNKSIHGYLTSIMNNHFVFYSPIYKTIFISMDHVKWLIPYPEHSSPYSINNQTLPAAPASIPLARSFEDQCKKLENQLVVIDGGDSSEKIGLLQKVWNNQLTLITAERDIVYRNLEHVKTIHFA</sequence>
<dbReference type="EMBL" id="JAROBZ020000004">
    <property type="protein sequence ID" value="MFB3170981.1"/>
    <property type="molecule type" value="Genomic_DNA"/>
</dbReference>
<keyword evidence="2" id="KW-1185">Reference proteome</keyword>
<name>A0ABV4Z2E3_9BACI</name>
<dbReference type="RefSeq" id="WP_306075217.1">
    <property type="nucleotide sequence ID" value="NZ_JAROBZ020000004.1"/>
</dbReference>
<proteinExistence type="predicted"/>
<evidence type="ECO:0000313" key="1">
    <source>
        <dbReference type="EMBL" id="MFB3170981.1"/>
    </source>
</evidence>
<evidence type="ECO:0000313" key="2">
    <source>
        <dbReference type="Proteomes" id="UP001241748"/>
    </source>
</evidence>
<dbReference type="Proteomes" id="UP001241748">
    <property type="component" value="Unassembled WGS sequence"/>
</dbReference>
<comment type="caution">
    <text evidence="1">The sequence shown here is derived from an EMBL/GenBank/DDBJ whole genome shotgun (WGS) entry which is preliminary data.</text>
</comment>